<dbReference type="InterPro" id="IPR010741">
    <property type="entry name" value="DUF1314"/>
</dbReference>
<dbReference type="OrthoDB" id="38563at10239"/>
<feature type="region of interest" description="Disordered" evidence="1">
    <location>
        <begin position="121"/>
        <end position="146"/>
    </location>
</feature>
<name>A0A068ES48_9ALPH</name>
<sequence length="325" mass="35947">MGSSLSHKRDRADRLVIDALRGRRMDLPGGGELYIMANAGYNKCLFTTRDGMIDIRLYAIGRARVRDGGRELLIFRGRDGTIYGREAEVGLHVLAVNIRDLLCNVGISHRDIRVLEGTYEDRRKGSPTRGKARARDVAPGRAGDASLQRRCSDYMKRQEDAGEQCSGEYQYYEERNCSSANAATVNAVKPVQLKMGRGRVYSESAARVRFGSTTIMQSKDGIGGDMEKVRHILRLMGAKPSTKLPDAPKGILTRGTSTGATTSRFNERAVDVPAGDGTDDRGAKRHRDPCVPKRPQTPLRTQGHDSDYSSDENENFESDGEEVMF</sequence>
<feature type="compositionally biased region" description="Acidic residues" evidence="1">
    <location>
        <begin position="308"/>
        <end position="325"/>
    </location>
</feature>
<proteinExistence type="predicted"/>
<protein>
    <submittedName>
        <fullName evidence="2">Myristylated tegument protein CIRC</fullName>
    </submittedName>
</protein>
<dbReference type="GeneID" id="19738363"/>
<accession>A0A068ES48</accession>
<reference evidence="2 3" key="1">
    <citation type="journal article" date="2014" name="Virus Res.">
        <title>Molecular characterization of the complete genome of falconid herpesvirus strain S-18.</title>
        <authorList>
            <person name="Spatz S.J."/>
            <person name="Volkening J.D."/>
            <person name="Ross T.A."/>
        </authorList>
    </citation>
    <scope>NUCLEOTIDE SEQUENCE [LARGE SCALE GENOMIC DNA]</scope>
    <source>
        <strain evidence="2">S-18</strain>
    </source>
</reference>
<evidence type="ECO:0000256" key="1">
    <source>
        <dbReference type="SAM" id="MobiDB-lite"/>
    </source>
</evidence>
<dbReference type="Proteomes" id="UP000146149">
    <property type="component" value="Segment"/>
</dbReference>
<feature type="region of interest" description="Disordered" evidence="1">
    <location>
        <begin position="240"/>
        <end position="325"/>
    </location>
</feature>
<dbReference type="EMBL" id="KJ668231">
    <property type="protein sequence ID" value="AID52765.1"/>
    <property type="molecule type" value="Genomic_DNA"/>
</dbReference>
<gene>
    <name evidence="2" type="ORF">FaHV1S18_075</name>
</gene>
<evidence type="ECO:0000313" key="3">
    <source>
        <dbReference type="Proteomes" id="UP000146149"/>
    </source>
</evidence>
<dbReference type="RefSeq" id="YP_009046559.1">
    <property type="nucleotide sequence ID" value="NC_024450.1"/>
</dbReference>
<evidence type="ECO:0000313" key="2">
    <source>
        <dbReference type="EMBL" id="AID52765.1"/>
    </source>
</evidence>
<feature type="compositionally biased region" description="Low complexity" evidence="1">
    <location>
        <begin position="253"/>
        <end position="264"/>
    </location>
</feature>
<dbReference type="KEGG" id="vg:19738363"/>
<organism evidence="2 3">
    <name type="scientific">Falconid herpesvirus 1</name>
    <dbReference type="NCBI Taxonomy" id="1510155"/>
    <lineage>
        <taxon>Viruses</taxon>
        <taxon>Duplodnaviria</taxon>
        <taxon>Heunggongvirae</taxon>
        <taxon>Peploviricota</taxon>
        <taxon>Herviviricetes</taxon>
        <taxon>Herpesvirales</taxon>
        <taxon>Orthoherpesviridae</taxon>
        <taxon>Alphaherpesvirinae</taxon>
        <taxon>Mardivirus</taxon>
        <taxon>Mardivirus columbidalpha1</taxon>
    </lineage>
</organism>
<dbReference type="Pfam" id="PF07013">
    <property type="entry name" value="DUF1314"/>
    <property type="match status" value="1"/>
</dbReference>